<evidence type="ECO:0000259" key="2">
    <source>
        <dbReference type="Pfam" id="PF13845"/>
    </source>
</evidence>
<protein>
    <recommendedName>
        <fullName evidence="2">Septum formation-related domain-containing protein</fullName>
    </recommendedName>
</protein>
<evidence type="ECO:0000256" key="1">
    <source>
        <dbReference type="SAM" id="MobiDB-lite"/>
    </source>
</evidence>
<accession>A0ABP5JV45</accession>
<name>A0ABP5JV45_9ACTN</name>
<feature type="compositionally biased region" description="Low complexity" evidence="1">
    <location>
        <begin position="40"/>
        <end position="69"/>
    </location>
</feature>
<feature type="region of interest" description="Disordered" evidence="1">
    <location>
        <begin position="40"/>
        <end position="77"/>
    </location>
</feature>
<comment type="caution">
    <text evidence="3">The sequence shown here is derived from an EMBL/GenBank/DDBJ whole genome shotgun (WGS) entry which is preliminary data.</text>
</comment>
<evidence type="ECO:0000313" key="3">
    <source>
        <dbReference type="EMBL" id="GAA2123201.1"/>
    </source>
</evidence>
<dbReference type="Proteomes" id="UP001500575">
    <property type="component" value="Unassembled WGS sequence"/>
</dbReference>
<evidence type="ECO:0000313" key="4">
    <source>
        <dbReference type="Proteomes" id="UP001500575"/>
    </source>
</evidence>
<organism evidence="3 4">
    <name type="scientific">Nocardioides bigeumensis</name>
    <dbReference type="NCBI Taxonomy" id="433657"/>
    <lineage>
        <taxon>Bacteria</taxon>
        <taxon>Bacillati</taxon>
        <taxon>Actinomycetota</taxon>
        <taxon>Actinomycetes</taxon>
        <taxon>Propionibacteriales</taxon>
        <taxon>Nocardioidaceae</taxon>
        <taxon>Nocardioides</taxon>
    </lineage>
</organism>
<dbReference type="EMBL" id="BAAAQQ010000011">
    <property type="protein sequence ID" value="GAA2123201.1"/>
    <property type="molecule type" value="Genomic_DNA"/>
</dbReference>
<feature type="domain" description="Septum formation-related" evidence="2">
    <location>
        <begin position="82"/>
        <end position="302"/>
    </location>
</feature>
<proteinExistence type="predicted"/>
<dbReference type="InterPro" id="IPR026004">
    <property type="entry name" value="Septum_form"/>
</dbReference>
<sequence>MAGGEPAVCVLGRHGTVTARRRVAGWLLFPMLLASACSPSGSSDGPAAAPTASSSPPSSSAAPTSDPSALEPPPKPPEVRACYRLDFDQALEAVTHVPASSCERPHTARTYAVGRIGGLVDGAAGAVDSRPVQDAVATECPRRLAAFLGGPEQAIRLSMFRPVWFTPSLEQADRGADWYRCDVIALASEGSLARLEGRLEGLLGRNPAWKATYGLCATAEPGNPRFERVACGSPHSWVALSTVPIEPGQGGRYPGVDAVRNLGTTPCTDAARQVAEDTLDFRWGYEWPTLEQWRQGRRYGVCWAPTP</sequence>
<reference evidence="4" key="1">
    <citation type="journal article" date="2019" name="Int. J. Syst. Evol. Microbiol.">
        <title>The Global Catalogue of Microorganisms (GCM) 10K type strain sequencing project: providing services to taxonomists for standard genome sequencing and annotation.</title>
        <authorList>
            <consortium name="The Broad Institute Genomics Platform"/>
            <consortium name="The Broad Institute Genome Sequencing Center for Infectious Disease"/>
            <person name="Wu L."/>
            <person name="Ma J."/>
        </authorList>
    </citation>
    <scope>NUCLEOTIDE SEQUENCE [LARGE SCALE GENOMIC DNA]</scope>
    <source>
        <strain evidence="4">JCM 16021</strain>
    </source>
</reference>
<keyword evidence="4" id="KW-1185">Reference proteome</keyword>
<gene>
    <name evidence="3" type="ORF">GCM10009843_18770</name>
</gene>
<dbReference type="Pfam" id="PF13845">
    <property type="entry name" value="Septum_form"/>
    <property type="match status" value="1"/>
</dbReference>